<dbReference type="GO" id="GO:0005829">
    <property type="term" value="C:cytosol"/>
    <property type="evidence" value="ECO:0007669"/>
    <property type="project" value="TreeGrafter"/>
</dbReference>
<keyword evidence="3 6" id="KW-0489">Methyltransferase</keyword>
<dbReference type="GO" id="GO:0070043">
    <property type="term" value="F:rRNA (guanine-N7-)-methyltransferase activity"/>
    <property type="evidence" value="ECO:0007669"/>
    <property type="project" value="UniProtKB-UniRule"/>
</dbReference>
<dbReference type="NCBIfam" id="TIGR00138">
    <property type="entry name" value="rsmG_gidB"/>
    <property type="match status" value="1"/>
</dbReference>
<organism evidence="7 8">
    <name type="scientific">Pseudobythopirellula maris</name>
    <dbReference type="NCBI Taxonomy" id="2527991"/>
    <lineage>
        <taxon>Bacteria</taxon>
        <taxon>Pseudomonadati</taxon>
        <taxon>Planctomycetota</taxon>
        <taxon>Planctomycetia</taxon>
        <taxon>Pirellulales</taxon>
        <taxon>Lacipirellulaceae</taxon>
        <taxon>Pseudobythopirellula</taxon>
    </lineage>
</organism>
<feature type="binding site" evidence="6">
    <location>
        <position position="153"/>
    </location>
    <ligand>
        <name>S-adenosyl-L-methionine</name>
        <dbReference type="ChEBI" id="CHEBI:59789"/>
    </ligand>
</feature>
<evidence type="ECO:0000256" key="2">
    <source>
        <dbReference type="ARBA" id="ARBA00022552"/>
    </source>
</evidence>
<evidence type="ECO:0000256" key="6">
    <source>
        <dbReference type="HAMAP-Rule" id="MF_00074"/>
    </source>
</evidence>
<comment type="function">
    <text evidence="6">Specifically methylates the N7 position of a guanine in 16S rRNA.</text>
</comment>
<dbReference type="InterPro" id="IPR003682">
    <property type="entry name" value="rRNA_ssu_MeTfrase_G"/>
</dbReference>
<proteinExistence type="inferred from homology"/>
<keyword evidence="5 6" id="KW-0949">S-adenosyl-L-methionine</keyword>
<gene>
    <name evidence="6 7" type="primary">rsmG</name>
    <name evidence="7" type="ORF">Mal64_17910</name>
</gene>
<dbReference type="SUPFAM" id="SSF53335">
    <property type="entry name" value="S-adenosyl-L-methionine-dependent methyltransferases"/>
    <property type="match status" value="1"/>
</dbReference>
<evidence type="ECO:0000256" key="1">
    <source>
        <dbReference type="ARBA" id="ARBA00022490"/>
    </source>
</evidence>
<sequence>MSDDTPSTPDTPEPDSPDLAAALAKFDLDLPAETVERLDAYRALLWEWNGRMNLTRHTTFDKFASRDVVDSLELAKLIDQNDRVLDIGSGGGVPGMVVAIVRPDLQVQLCDSVTKKAGALQAMVEELGINCQVHASRVEQVLEHHRFNTLTARGVASLKKFMTWLRPQREAFDRLLLVKGRSWADERGEARHYGLLKGYDLRKAAEYTTPRTDAISVILRVTPTGRPG</sequence>
<dbReference type="EMBL" id="SJPQ01000002">
    <property type="protein sequence ID" value="TWT88312.1"/>
    <property type="molecule type" value="Genomic_DNA"/>
</dbReference>
<comment type="caution">
    <text evidence="7">The sequence shown here is derived from an EMBL/GenBank/DDBJ whole genome shotgun (WGS) entry which is preliminary data.</text>
</comment>
<keyword evidence="2 6" id="KW-0698">rRNA processing</keyword>
<protein>
    <recommendedName>
        <fullName evidence="6">Ribosomal RNA small subunit methyltransferase G</fullName>
        <ecNumber evidence="6">2.1.1.-</ecNumber>
    </recommendedName>
    <alternativeName>
        <fullName evidence="6">16S rRNA 7-methylguanosine methyltransferase</fullName>
        <shortName evidence="6">16S rRNA m7G methyltransferase</shortName>
    </alternativeName>
</protein>
<dbReference type="InterPro" id="IPR029063">
    <property type="entry name" value="SAM-dependent_MTases_sf"/>
</dbReference>
<dbReference type="PANTHER" id="PTHR31760:SF0">
    <property type="entry name" value="S-ADENOSYL-L-METHIONINE-DEPENDENT METHYLTRANSFERASES SUPERFAMILY PROTEIN"/>
    <property type="match status" value="1"/>
</dbReference>
<keyword evidence="8" id="KW-1185">Reference proteome</keyword>
<dbReference type="EC" id="2.1.1.-" evidence="6"/>
<keyword evidence="4 6" id="KW-0808">Transferase</keyword>
<comment type="similarity">
    <text evidence="6">Belongs to the methyltransferase superfamily. RNA methyltransferase RsmG family.</text>
</comment>
<name>A0A5C5ZLI5_9BACT</name>
<feature type="binding site" evidence="6">
    <location>
        <position position="88"/>
    </location>
    <ligand>
        <name>S-adenosyl-L-methionine</name>
        <dbReference type="ChEBI" id="CHEBI:59789"/>
    </ligand>
</feature>
<dbReference type="Gene3D" id="3.40.50.150">
    <property type="entry name" value="Vaccinia Virus protein VP39"/>
    <property type="match status" value="1"/>
</dbReference>
<comment type="caution">
    <text evidence="6">Lacks conserved residue(s) required for the propagation of feature annotation.</text>
</comment>
<comment type="subcellular location">
    <subcellularLocation>
        <location evidence="6">Cytoplasm</location>
    </subcellularLocation>
</comment>
<dbReference type="Pfam" id="PF02527">
    <property type="entry name" value="GidB"/>
    <property type="match status" value="1"/>
</dbReference>
<evidence type="ECO:0000256" key="3">
    <source>
        <dbReference type="ARBA" id="ARBA00022603"/>
    </source>
</evidence>
<dbReference type="PIRSF" id="PIRSF003078">
    <property type="entry name" value="GidB"/>
    <property type="match status" value="1"/>
</dbReference>
<dbReference type="AlphaFoldDB" id="A0A5C5ZLI5"/>
<dbReference type="PANTHER" id="PTHR31760">
    <property type="entry name" value="S-ADENOSYL-L-METHIONINE-DEPENDENT METHYLTRANSFERASES SUPERFAMILY PROTEIN"/>
    <property type="match status" value="1"/>
</dbReference>
<feature type="binding site" evidence="6">
    <location>
        <begin position="138"/>
        <end position="139"/>
    </location>
    <ligand>
        <name>S-adenosyl-L-methionine</name>
        <dbReference type="ChEBI" id="CHEBI:59789"/>
    </ligand>
</feature>
<accession>A0A5C5ZLI5</accession>
<evidence type="ECO:0000256" key="4">
    <source>
        <dbReference type="ARBA" id="ARBA00022679"/>
    </source>
</evidence>
<evidence type="ECO:0000256" key="5">
    <source>
        <dbReference type="ARBA" id="ARBA00022691"/>
    </source>
</evidence>
<dbReference type="HAMAP" id="MF_00074">
    <property type="entry name" value="16SrRNA_methyltr_G"/>
    <property type="match status" value="1"/>
</dbReference>
<evidence type="ECO:0000313" key="8">
    <source>
        <dbReference type="Proteomes" id="UP000315440"/>
    </source>
</evidence>
<keyword evidence="1 6" id="KW-0963">Cytoplasm</keyword>
<evidence type="ECO:0000313" key="7">
    <source>
        <dbReference type="EMBL" id="TWT88312.1"/>
    </source>
</evidence>
<dbReference type="RefSeq" id="WP_197525594.1">
    <property type="nucleotide sequence ID" value="NZ_SJPQ01000002.1"/>
</dbReference>
<dbReference type="Proteomes" id="UP000315440">
    <property type="component" value="Unassembled WGS sequence"/>
</dbReference>
<reference evidence="7 8" key="1">
    <citation type="submission" date="2019-02" db="EMBL/GenBank/DDBJ databases">
        <title>Deep-cultivation of Planctomycetes and their phenomic and genomic characterization uncovers novel biology.</title>
        <authorList>
            <person name="Wiegand S."/>
            <person name="Jogler M."/>
            <person name="Boedeker C."/>
            <person name="Pinto D."/>
            <person name="Vollmers J."/>
            <person name="Rivas-Marin E."/>
            <person name="Kohn T."/>
            <person name="Peeters S.H."/>
            <person name="Heuer A."/>
            <person name="Rast P."/>
            <person name="Oberbeckmann S."/>
            <person name="Bunk B."/>
            <person name="Jeske O."/>
            <person name="Meyerdierks A."/>
            <person name="Storesund J.E."/>
            <person name="Kallscheuer N."/>
            <person name="Luecker S."/>
            <person name="Lage O.M."/>
            <person name="Pohl T."/>
            <person name="Merkel B.J."/>
            <person name="Hornburger P."/>
            <person name="Mueller R.-W."/>
            <person name="Bruemmer F."/>
            <person name="Labrenz M."/>
            <person name="Spormann A.M."/>
            <person name="Op Den Camp H."/>
            <person name="Overmann J."/>
            <person name="Amann R."/>
            <person name="Jetten M.S.M."/>
            <person name="Mascher T."/>
            <person name="Medema M.H."/>
            <person name="Devos D.P."/>
            <person name="Kaster A.-K."/>
            <person name="Ovreas L."/>
            <person name="Rohde M."/>
            <person name="Galperin M.Y."/>
            <person name="Jogler C."/>
        </authorList>
    </citation>
    <scope>NUCLEOTIDE SEQUENCE [LARGE SCALE GENOMIC DNA]</scope>
    <source>
        <strain evidence="7 8">Mal64</strain>
    </source>
</reference>